<protein>
    <recommendedName>
        <fullName evidence="3">CobW C-terminal domain-containing protein</fullName>
    </recommendedName>
</protein>
<dbReference type="PATRIC" id="fig|42253.5.peg.3408"/>
<dbReference type="AlphaFoldDB" id="A0A0K2GGV5"/>
<dbReference type="Pfam" id="PF07683">
    <property type="entry name" value="CobW_C"/>
    <property type="match status" value="1"/>
</dbReference>
<organism evidence="4 5">
    <name type="scientific">Nitrospira moscoviensis</name>
    <dbReference type="NCBI Taxonomy" id="42253"/>
    <lineage>
        <taxon>Bacteria</taxon>
        <taxon>Pseudomonadati</taxon>
        <taxon>Nitrospirota</taxon>
        <taxon>Nitrospiria</taxon>
        <taxon>Nitrospirales</taxon>
        <taxon>Nitrospiraceae</taxon>
        <taxon>Nitrospira</taxon>
    </lineage>
</organism>
<evidence type="ECO:0000256" key="1">
    <source>
        <dbReference type="ARBA" id="ARBA00022741"/>
    </source>
</evidence>
<dbReference type="SUPFAM" id="SSF90002">
    <property type="entry name" value="Hypothetical protein YjiA, C-terminal domain"/>
    <property type="match status" value="1"/>
</dbReference>
<dbReference type="EMBL" id="CP011801">
    <property type="protein sequence ID" value="ALA59847.1"/>
    <property type="molecule type" value="Genomic_DNA"/>
</dbReference>
<dbReference type="STRING" id="42253.NITMOv2_3455"/>
<dbReference type="InterPro" id="IPR036627">
    <property type="entry name" value="CobW-likC_sf"/>
</dbReference>
<evidence type="ECO:0000256" key="2">
    <source>
        <dbReference type="ARBA" id="ARBA00023186"/>
    </source>
</evidence>
<gene>
    <name evidence="4" type="ORF">NITMOv2_3455</name>
</gene>
<keyword evidence="2" id="KW-0143">Chaperone</keyword>
<evidence type="ECO:0000313" key="5">
    <source>
        <dbReference type="Proteomes" id="UP000069205"/>
    </source>
</evidence>
<dbReference type="SMART" id="SM00833">
    <property type="entry name" value="CobW_C"/>
    <property type="match status" value="1"/>
</dbReference>
<feature type="domain" description="CobW C-terminal" evidence="3">
    <location>
        <begin position="25"/>
        <end position="112"/>
    </location>
</feature>
<dbReference type="InterPro" id="IPR011629">
    <property type="entry name" value="CobW-like_C"/>
</dbReference>
<dbReference type="GO" id="GO:0000166">
    <property type="term" value="F:nucleotide binding"/>
    <property type="evidence" value="ECO:0007669"/>
    <property type="project" value="UniProtKB-KW"/>
</dbReference>
<reference evidence="4 5" key="1">
    <citation type="journal article" date="2015" name="Proc. Natl. Acad. Sci. U.S.A.">
        <title>Expanded metabolic versatility of ubiquitous nitrite-oxidizing bacteria from the genus Nitrospira.</title>
        <authorList>
            <person name="Koch H."/>
            <person name="Lucker S."/>
            <person name="Albertsen M."/>
            <person name="Kitzinger K."/>
            <person name="Herbold C."/>
            <person name="Spieck E."/>
            <person name="Nielsen P.H."/>
            <person name="Wagner M."/>
            <person name="Daims H."/>
        </authorList>
    </citation>
    <scope>NUCLEOTIDE SEQUENCE [LARGE SCALE GENOMIC DNA]</scope>
    <source>
        <strain evidence="4 5">NSP M-1</strain>
    </source>
</reference>
<dbReference type="KEGG" id="nmv:NITMOv2_3455"/>
<accession>A0A0K2GGV5</accession>
<keyword evidence="1" id="KW-0547">Nucleotide-binding</keyword>
<proteinExistence type="predicted"/>
<evidence type="ECO:0000259" key="3">
    <source>
        <dbReference type="SMART" id="SM00833"/>
    </source>
</evidence>
<evidence type="ECO:0000313" key="4">
    <source>
        <dbReference type="EMBL" id="ALA59847.1"/>
    </source>
</evidence>
<dbReference type="Proteomes" id="UP000069205">
    <property type="component" value="Chromosome"/>
</dbReference>
<dbReference type="OrthoDB" id="9808822at2"/>
<name>A0A0K2GGV5_NITMO</name>
<dbReference type="Gene3D" id="3.30.1220.10">
    <property type="entry name" value="CobW-like, C-terminal domain"/>
    <property type="match status" value="1"/>
</dbReference>
<sequence length="130" mass="15010">MLQVPEEGRTAIVANGAVKDSAAGYQSGSFKILRPVDPDRLEDWLRRFQRSVVRLKGFVKVPGRDGWQELQWIMGSLAITPYKGGRQSRAQIVVIGRRVPWERFLKGLAECLVRPPRQTKRWSRTRRKRP</sequence>
<keyword evidence="5" id="KW-1185">Reference proteome</keyword>